<feature type="transmembrane region" description="Helical" evidence="1">
    <location>
        <begin position="72"/>
        <end position="93"/>
    </location>
</feature>
<keyword evidence="3" id="KW-1185">Reference proteome</keyword>
<evidence type="ECO:0000313" key="3">
    <source>
        <dbReference type="Proteomes" id="UP001519641"/>
    </source>
</evidence>
<evidence type="ECO:0000313" key="2">
    <source>
        <dbReference type="EMBL" id="MBT1589090.1"/>
    </source>
</evidence>
<dbReference type="Proteomes" id="UP001519641">
    <property type="component" value="Unassembled WGS sequence"/>
</dbReference>
<keyword evidence="1" id="KW-1133">Transmembrane helix</keyword>
<accession>A0ABS5VHW7</accession>
<name>A0ABS5VHW7_9MICO</name>
<keyword evidence="1" id="KW-0812">Transmembrane</keyword>
<sequence>MATRSSLATGIGRVLIAVYGILALAATGRSVVQIIEKFSFAPFAYTLSAVAAVVYIVAMIALIVPGRTWYRVACVTIVFEMTGVLVIGTLSLFDRQLFPDDTIWSYYGMGYAFAPLVLPIAGLWWLRKHHRAAAAAVDPATTASSATPSNAASTAPASE</sequence>
<dbReference type="RefSeq" id="WP_214530889.1">
    <property type="nucleotide sequence ID" value="NZ_JAHEWN010000017.1"/>
</dbReference>
<feature type="transmembrane region" description="Helical" evidence="1">
    <location>
        <begin position="12"/>
        <end position="31"/>
    </location>
</feature>
<gene>
    <name evidence="2" type="ORF">KK097_14835</name>
</gene>
<comment type="caution">
    <text evidence="2">The sequence shown here is derived from an EMBL/GenBank/DDBJ whole genome shotgun (WGS) entry which is preliminary data.</text>
</comment>
<evidence type="ECO:0008006" key="4">
    <source>
        <dbReference type="Google" id="ProtNLM"/>
    </source>
</evidence>
<proteinExistence type="predicted"/>
<organism evidence="2 3">
    <name type="scientific">Curtobacterium aurantiacum</name>
    <dbReference type="NCBI Taxonomy" id="3236919"/>
    <lineage>
        <taxon>Bacteria</taxon>
        <taxon>Bacillati</taxon>
        <taxon>Actinomycetota</taxon>
        <taxon>Actinomycetes</taxon>
        <taxon>Micrococcales</taxon>
        <taxon>Microbacteriaceae</taxon>
        <taxon>Curtobacterium</taxon>
    </lineage>
</organism>
<protein>
    <recommendedName>
        <fullName evidence="4">Integral membrane protein</fullName>
    </recommendedName>
</protein>
<dbReference type="EMBL" id="JAHEWS010000026">
    <property type="protein sequence ID" value="MBT1589090.1"/>
    <property type="molecule type" value="Genomic_DNA"/>
</dbReference>
<keyword evidence="1" id="KW-0472">Membrane</keyword>
<feature type="transmembrane region" description="Helical" evidence="1">
    <location>
        <begin position="43"/>
        <end position="65"/>
    </location>
</feature>
<feature type="transmembrane region" description="Helical" evidence="1">
    <location>
        <begin position="105"/>
        <end position="126"/>
    </location>
</feature>
<evidence type="ECO:0000256" key="1">
    <source>
        <dbReference type="SAM" id="Phobius"/>
    </source>
</evidence>
<reference evidence="2 3" key="1">
    <citation type="submission" date="2021-05" db="EMBL/GenBank/DDBJ databases">
        <title>Whole genome sequence of Curtobacterium flaccumfaciens pv. flaccumfaciens strain CFBP 8819.</title>
        <authorList>
            <person name="Osdaghi E."/>
            <person name="Taghouti G."/>
            <person name="Portier P."/>
            <person name="Fazliarab A."/>
            <person name="Taghavi S.M."/>
            <person name="Briand M."/>
            <person name="Le-Saux M."/>
            <person name="Jacques M.-A."/>
        </authorList>
    </citation>
    <scope>NUCLEOTIDE SEQUENCE [LARGE SCALE GENOMIC DNA]</scope>
    <source>
        <strain evidence="2 3">CFBP 8819</strain>
    </source>
</reference>